<feature type="domain" description="Histidine kinase" evidence="14">
    <location>
        <begin position="610"/>
        <end position="831"/>
    </location>
</feature>
<evidence type="ECO:0000259" key="14">
    <source>
        <dbReference type="PROSITE" id="PS50109"/>
    </source>
</evidence>
<dbReference type="CDD" id="cd16922">
    <property type="entry name" value="HATPase_EvgS-ArcB-TorS-like"/>
    <property type="match status" value="1"/>
</dbReference>
<dbReference type="Gene3D" id="3.30.565.10">
    <property type="entry name" value="Histidine kinase-like ATPase, C-terminal domain"/>
    <property type="match status" value="1"/>
</dbReference>
<evidence type="ECO:0000313" key="16">
    <source>
        <dbReference type="EMBL" id="XCH24601.1"/>
    </source>
</evidence>
<dbReference type="SMART" id="SM00342">
    <property type="entry name" value="HTH_ARAC"/>
    <property type="match status" value="1"/>
</dbReference>
<dbReference type="SMART" id="SM00388">
    <property type="entry name" value="HisKA"/>
    <property type="match status" value="1"/>
</dbReference>
<dbReference type="Pfam" id="PF07495">
    <property type="entry name" value="Y_Y_Y"/>
    <property type="match status" value="1"/>
</dbReference>
<dbReference type="EMBL" id="CP159289">
    <property type="protein sequence ID" value="XCH24601.1"/>
    <property type="molecule type" value="Genomic_DNA"/>
</dbReference>
<dbReference type="InterPro" id="IPR005467">
    <property type="entry name" value="His_kinase_dom"/>
</dbReference>
<dbReference type="InterPro" id="IPR018060">
    <property type="entry name" value="HTH_AraC"/>
</dbReference>
<evidence type="ECO:0000256" key="10">
    <source>
        <dbReference type="ARBA" id="ARBA00023125"/>
    </source>
</evidence>
<feature type="domain" description="HTH araC/xylS-type" evidence="13">
    <location>
        <begin position="1016"/>
        <end position="1115"/>
    </location>
</feature>
<dbReference type="InterPro" id="IPR004358">
    <property type="entry name" value="Sig_transdc_His_kin-like_C"/>
</dbReference>
<dbReference type="InterPro" id="IPR003594">
    <property type="entry name" value="HATPase_dom"/>
</dbReference>
<evidence type="ECO:0000256" key="5">
    <source>
        <dbReference type="ARBA" id="ARBA00022741"/>
    </source>
</evidence>
<dbReference type="FunFam" id="1.10.287.130:FF:000045">
    <property type="entry name" value="Two-component system sensor histidine kinase/response regulator"/>
    <property type="match status" value="1"/>
</dbReference>
<dbReference type="EC" id="2.7.13.3" evidence="2"/>
<evidence type="ECO:0000256" key="11">
    <source>
        <dbReference type="ARBA" id="ARBA00023163"/>
    </source>
</evidence>
<keyword evidence="8" id="KW-0902">Two-component regulatory system</keyword>
<dbReference type="Pfam" id="PF00072">
    <property type="entry name" value="Response_reg"/>
    <property type="match status" value="1"/>
</dbReference>
<evidence type="ECO:0000256" key="3">
    <source>
        <dbReference type="ARBA" id="ARBA00022553"/>
    </source>
</evidence>
<dbReference type="SUPFAM" id="SSF55874">
    <property type="entry name" value="ATPase domain of HSP90 chaperone/DNA topoisomerase II/histidine kinase"/>
    <property type="match status" value="1"/>
</dbReference>
<dbReference type="InterPro" id="IPR015943">
    <property type="entry name" value="WD40/YVTN_repeat-like_dom_sf"/>
</dbReference>
<dbReference type="Pfam" id="PF00512">
    <property type="entry name" value="HisKA"/>
    <property type="match status" value="1"/>
</dbReference>
<dbReference type="GO" id="GO:0005524">
    <property type="term" value="F:ATP binding"/>
    <property type="evidence" value="ECO:0007669"/>
    <property type="project" value="UniProtKB-KW"/>
</dbReference>
<organism evidence="16">
    <name type="scientific">Dyadobacter sp. 676</name>
    <dbReference type="NCBI Taxonomy" id="3088362"/>
    <lineage>
        <taxon>Bacteria</taxon>
        <taxon>Pseudomonadati</taxon>
        <taxon>Bacteroidota</taxon>
        <taxon>Cytophagia</taxon>
        <taxon>Cytophagales</taxon>
        <taxon>Spirosomataceae</taxon>
        <taxon>Dyadobacter</taxon>
    </lineage>
</organism>
<dbReference type="PROSITE" id="PS01124">
    <property type="entry name" value="HTH_ARAC_FAMILY_2"/>
    <property type="match status" value="1"/>
</dbReference>
<evidence type="ECO:0000256" key="6">
    <source>
        <dbReference type="ARBA" id="ARBA00022777"/>
    </source>
</evidence>
<dbReference type="SMART" id="SM00387">
    <property type="entry name" value="HATPase_c"/>
    <property type="match status" value="1"/>
</dbReference>
<evidence type="ECO:0000256" key="1">
    <source>
        <dbReference type="ARBA" id="ARBA00000085"/>
    </source>
</evidence>
<keyword evidence="11" id="KW-0804">Transcription</keyword>
<dbReference type="CDD" id="cd00082">
    <property type="entry name" value="HisKA"/>
    <property type="match status" value="1"/>
</dbReference>
<reference evidence="16" key="1">
    <citation type="submission" date="2024-06" db="EMBL/GenBank/DDBJ databases">
        <title>Sequencing and assembly of the genome of Dyadobacter sp. strain 676, a symbiont of Cyamopsis tetragonoloba.</title>
        <authorList>
            <person name="Guro P."/>
            <person name="Sazanova A."/>
            <person name="Kuznetsova I."/>
            <person name="Belimov A."/>
            <person name="Safronova V."/>
        </authorList>
    </citation>
    <scope>NUCLEOTIDE SEQUENCE</scope>
    <source>
        <strain evidence="16">676</strain>
    </source>
</reference>
<accession>A0AAU8FK56</accession>
<dbReference type="Pfam" id="PF07494">
    <property type="entry name" value="Reg_prop"/>
    <property type="match status" value="4"/>
</dbReference>
<keyword evidence="5" id="KW-0547">Nucleotide-binding</keyword>
<dbReference type="PROSITE" id="PS50109">
    <property type="entry name" value="HIS_KIN"/>
    <property type="match status" value="1"/>
</dbReference>
<dbReference type="SUPFAM" id="SSF63829">
    <property type="entry name" value="Calcium-dependent phosphotriesterase"/>
    <property type="match status" value="2"/>
</dbReference>
<evidence type="ECO:0000259" key="15">
    <source>
        <dbReference type="PROSITE" id="PS50110"/>
    </source>
</evidence>
<dbReference type="InterPro" id="IPR036097">
    <property type="entry name" value="HisK_dim/P_sf"/>
</dbReference>
<gene>
    <name evidence="16" type="ORF">ABV298_30630</name>
</gene>
<keyword evidence="6" id="KW-0418">Kinase</keyword>
<dbReference type="SUPFAM" id="SSF46689">
    <property type="entry name" value="Homeodomain-like"/>
    <property type="match status" value="1"/>
</dbReference>
<dbReference type="PRINTS" id="PR00344">
    <property type="entry name" value="BCTRLSENSOR"/>
</dbReference>
<dbReference type="GO" id="GO:0000155">
    <property type="term" value="F:phosphorelay sensor kinase activity"/>
    <property type="evidence" value="ECO:0007669"/>
    <property type="project" value="InterPro"/>
</dbReference>
<evidence type="ECO:0000256" key="12">
    <source>
        <dbReference type="PROSITE-ProRule" id="PRU00169"/>
    </source>
</evidence>
<keyword evidence="10" id="KW-0238">DNA-binding</keyword>
<evidence type="ECO:0000256" key="9">
    <source>
        <dbReference type="ARBA" id="ARBA00023015"/>
    </source>
</evidence>
<dbReference type="GO" id="GO:0043565">
    <property type="term" value="F:sequence-specific DNA binding"/>
    <property type="evidence" value="ECO:0007669"/>
    <property type="project" value="InterPro"/>
</dbReference>
<dbReference type="CDD" id="cd17574">
    <property type="entry name" value="REC_OmpR"/>
    <property type="match status" value="1"/>
</dbReference>
<dbReference type="Gene3D" id="1.10.10.60">
    <property type="entry name" value="Homeodomain-like"/>
    <property type="match status" value="1"/>
</dbReference>
<dbReference type="PANTHER" id="PTHR43547">
    <property type="entry name" value="TWO-COMPONENT HISTIDINE KINASE"/>
    <property type="match status" value="1"/>
</dbReference>
<dbReference type="Pfam" id="PF12833">
    <property type="entry name" value="HTH_18"/>
    <property type="match status" value="1"/>
</dbReference>
<dbReference type="Pfam" id="PF02518">
    <property type="entry name" value="HATPase_c"/>
    <property type="match status" value="1"/>
</dbReference>
<evidence type="ECO:0000256" key="2">
    <source>
        <dbReference type="ARBA" id="ARBA00012438"/>
    </source>
</evidence>
<evidence type="ECO:0000259" key="13">
    <source>
        <dbReference type="PROSITE" id="PS01124"/>
    </source>
</evidence>
<dbReference type="SUPFAM" id="SSF47384">
    <property type="entry name" value="Homodimeric domain of signal transducing histidine kinase"/>
    <property type="match status" value="1"/>
</dbReference>
<dbReference type="Gene3D" id="3.40.50.2300">
    <property type="match status" value="1"/>
</dbReference>
<protein>
    <recommendedName>
        <fullName evidence="2">histidine kinase</fullName>
        <ecNumber evidence="2">2.7.13.3</ecNumber>
    </recommendedName>
</protein>
<keyword evidence="9" id="KW-0805">Transcription regulation</keyword>
<dbReference type="GO" id="GO:0003700">
    <property type="term" value="F:DNA-binding transcription factor activity"/>
    <property type="evidence" value="ECO:0007669"/>
    <property type="project" value="InterPro"/>
</dbReference>
<sequence>MHKLSADGTWLQSFHYQHGNRHSISNNMVFAIGVQGRHELWICTDGGLNIMDTRTGQVTRHSPDPRRPFSITNKSIRSILPDPAGICWLGTYKGGVNKYDRNLTIFGLKRCDPYDPYGLNAPFVTSFAENANGDIFVGTDDGGLNLYHRKTNLFSKYVINPRNKAASSGLAVLSLALTAPDELWIGTFQDGLFVLNPETGRFQQFTQGADTASLASNDIFSLTKDSKGRLWIGTNGAGVNLLDLKTRRFERLFAPNVDRSRRLIPLNAYIRDILEDRHGNIWIASHGTGIAVLDPEKRRATLLDRETSGLPGNNVLSLLEDRDGNIWAGTGGEGLAFYDRKTKKFITYGTREGLPSGMVNKVLQDMQGRIWVSTNEGVSAFDPIKKKFTNYTAYNGLQNNTFAQGAGLRASDGLLFFGGIAGFNYLDTRSLKKTAGVPPVILKDLKVGNRTITSGDSNLIDADISVARSIRLDYKQNFSIGYAALNYTNPKQTVYRYRLAGLQQEWQQAGPGSTASYTNLSPGDYRFEVQASTNDTDWSPAATIDVTVKPPFYLTIYAYLFYVAAPLASVFFMRRRGIRRLQRKFREEQQRRETERAQELDRLKIKFLTNLSHEFRTPISLILAPVENLLAQPTSPDSQPQILAIRRNAKRLLNLVDQLLDFRKLQDHELKADLKRDDIVPFVRDACDSFNDLSQRKRIGFVFDSAVEHLPIDFDADKMERILFNLLSNAFKFTPEGGQVRLQLTCGPDDAGRHWLHIRVSDTGIGISPEQHEKIFERFFQDEADNPVLNQGSGIGLSIVREFVQMHGGFITVGSERGKGSVFTVGLPCPAAPCSAAETPAAPHFRQIPLPPSEPAETVHEPDAGEMRKVLIVEDNAEFRHYLKEHLEPNYQVLEASDGKEGWQKALGYHPELIVSDIAMPGMDGISLSRKIKADKRTSHIPIILLTASTGEEQQLKGLSSGANDYLTKPFNFDILNVKINNLLLLNRLLKNVYSRQITVTGRNVEIESGDVKLLRDMLSYIEDNLNSSQLSVENLARHVGMSRGTLYSRVLEMSGQTPIEFIRSIKLEKAAILLEKSDMNVSQISYTAGFATPNYFTKSFKAKFNMLPSEYKAVKRKTPVQADIIQTVIQ</sequence>
<dbReference type="InterPro" id="IPR001789">
    <property type="entry name" value="Sig_transdc_resp-reg_receiver"/>
</dbReference>
<feature type="modified residue" description="4-aspartylphosphate" evidence="12">
    <location>
        <position position="917"/>
    </location>
</feature>
<keyword evidence="4" id="KW-0808">Transferase</keyword>
<evidence type="ECO:0000256" key="8">
    <source>
        <dbReference type="ARBA" id="ARBA00023012"/>
    </source>
</evidence>
<dbReference type="InterPro" id="IPR009057">
    <property type="entry name" value="Homeodomain-like_sf"/>
</dbReference>
<dbReference type="SUPFAM" id="SSF52172">
    <property type="entry name" value="CheY-like"/>
    <property type="match status" value="1"/>
</dbReference>
<keyword evidence="7" id="KW-0067">ATP-binding</keyword>
<evidence type="ECO:0000256" key="4">
    <source>
        <dbReference type="ARBA" id="ARBA00022679"/>
    </source>
</evidence>
<evidence type="ECO:0000256" key="7">
    <source>
        <dbReference type="ARBA" id="ARBA00022840"/>
    </source>
</evidence>
<dbReference type="Gene3D" id="2.60.40.10">
    <property type="entry name" value="Immunoglobulins"/>
    <property type="match status" value="1"/>
</dbReference>
<dbReference type="InterPro" id="IPR018062">
    <property type="entry name" value="HTH_AraC-typ_CS"/>
</dbReference>
<dbReference type="InterPro" id="IPR011006">
    <property type="entry name" value="CheY-like_superfamily"/>
</dbReference>
<dbReference type="InterPro" id="IPR011123">
    <property type="entry name" value="Y_Y_Y"/>
</dbReference>
<dbReference type="PROSITE" id="PS00041">
    <property type="entry name" value="HTH_ARAC_FAMILY_1"/>
    <property type="match status" value="1"/>
</dbReference>
<comment type="catalytic activity">
    <reaction evidence="1">
        <text>ATP + protein L-histidine = ADP + protein N-phospho-L-histidine.</text>
        <dbReference type="EC" id="2.7.13.3"/>
    </reaction>
</comment>
<dbReference type="InterPro" id="IPR011110">
    <property type="entry name" value="Reg_prop"/>
</dbReference>
<dbReference type="PROSITE" id="PS50110">
    <property type="entry name" value="RESPONSE_REGULATORY"/>
    <property type="match status" value="1"/>
</dbReference>
<dbReference type="InterPro" id="IPR013783">
    <property type="entry name" value="Ig-like_fold"/>
</dbReference>
<proteinExistence type="predicted"/>
<dbReference type="InterPro" id="IPR036890">
    <property type="entry name" value="HATPase_C_sf"/>
</dbReference>
<dbReference type="Gene3D" id="2.130.10.10">
    <property type="entry name" value="YVTN repeat-like/Quinoprotein amine dehydrogenase"/>
    <property type="match status" value="2"/>
</dbReference>
<keyword evidence="3 12" id="KW-0597">Phosphoprotein</keyword>
<feature type="domain" description="Response regulatory" evidence="15">
    <location>
        <begin position="869"/>
        <end position="984"/>
    </location>
</feature>
<dbReference type="Gene3D" id="1.10.287.130">
    <property type="match status" value="1"/>
</dbReference>
<name>A0AAU8FK56_9BACT</name>
<dbReference type="SMART" id="SM00448">
    <property type="entry name" value="REC"/>
    <property type="match status" value="1"/>
</dbReference>
<dbReference type="FunFam" id="3.30.565.10:FF:000037">
    <property type="entry name" value="Hybrid sensor histidine kinase/response regulator"/>
    <property type="match status" value="1"/>
</dbReference>
<dbReference type="AlphaFoldDB" id="A0AAU8FK56"/>
<dbReference type="InterPro" id="IPR003661">
    <property type="entry name" value="HisK_dim/P_dom"/>
</dbReference>
<dbReference type="RefSeq" id="WP_353719916.1">
    <property type="nucleotide sequence ID" value="NZ_CP159289.1"/>
</dbReference>
<dbReference type="PANTHER" id="PTHR43547:SF2">
    <property type="entry name" value="HYBRID SIGNAL TRANSDUCTION HISTIDINE KINASE C"/>
    <property type="match status" value="1"/>
</dbReference>